<dbReference type="PROSITE" id="PS00570">
    <property type="entry name" value="RING_HYDROXYL_ALPHA"/>
    <property type="match status" value="1"/>
</dbReference>
<evidence type="ECO:0000313" key="11">
    <source>
        <dbReference type="Proteomes" id="UP001390669"/>
    </source>
</evidence>
<comment type="cofactor">
    <cofactor evidence="1">
        <name>Fe cation</name>
        <dbReference type="ChEBI" id="CHEBI:24875"/>
    </cofactor>
</comment>
<feature type="domain" description="Rieske" evidence="9">
    <location>
        <begin position="40"/>
        <end position="150"/>
    </location>
</feature>
<dbReference type="PROSITE" id="PS51296">
    <property type="entry name" value="RIESKE"/>
    <property type="match status" value="1"/>
</dbReference>
<dbReference type="InterPro" id="IPR017941">
    <property type="entry name" value="Rieske_2Fe-2S"/>
</dbReference>
<dbReference type="CDD" id="cd03469">
    <property type="entry name" value="Rieske_RO_Alpha_N"/>
    <property type="match status" value="1"/>
</dbReference>
<keyword evidence="4" id="KW-0479">Metal-binding</keyword>
<dbReference type="SUPFAM" id="SSF55961">
    <property type="entry name" value="Bet v1-like"/>
    <property type="match status" value="1"/>
</dbReference>
<dbReference type="InterPro" id="IPR015881">
    <property type="entry name" value="ARHD_Rieske_2Fe_2S"/>
</dbReference>
<dbReference type="PANTHER" id="PTHR43756:SF5">
    <property type="entry name" value="CHOLINE MONOOXYGENASE, CHLOROPLASTIC"/>
    <property type="match status" value="1"/>
</dbReference>
<dbReference type="RefSeq" id="WP_069267840.1">
    <property type="nucleotide sequence ID" value="NZ_JAYMRW010000007.1"/>
</dbReference>
<dbReference type="Pfam" id="PF00355">
    <property type="entry name" value="Rieske"/>
    <property type="match status" value="1"/>
</dbReference>
<evidence type="ECO:0000256" key="3">
    <source>
        <dbReference type="ARBA" id="ARBA00022714"/>
    </source>
</evidence>
<keyword evidence="7" id="KW-0411">Iron-sulfur</keyword>
<comment type="similarity">
    <text evidence="2">Belongs to the bacterial ring-hydroxylating dioxygenase alpha subunit family.</text>
</comment>
<keyword evidence="3" id="KW-0001">2Fe-2S</keyword>
<evidence type="ECO:0000256" key="6">
    <source>
        <dbReference type="ARBA" id="ARBA00023004"/>
    </source>
</evidence>
<dbReference type="InterPro" id="IPR036922">
    <property type="entry name" value="Rieske_2Fe-2S_sf"/>
</dbReference>
<dbReference type="GO" id="GO:0051213">
    <property type="term" value="F:dioxygenase activity"/>
    <property type="evidence" value="ECO:0007669"/>
    <property type="project" value="UniProtKB-KW"/>
</dbReference>
<organism evidence="10 11">
    <name type="scientific">Paraburkholderia guartelaensis</name>
    <dbReference type="NCBI Taxonomy" id="2546446"/>
    <lineage>
        <taxon>Bacteria</taxon>
        <taxon>Pseudomonadati</taxon>
        <taxon>Pseudomonadota</taxon>
        <taxon>Betaproteobacteria</taxon>
        <taxon>Burkholderiales</taxon>
        <taxon>Burkholderiaceae</taxon>
        <taxon>Paraburkholderia</taxon>
    </lineage>
</organism>
<keyword evidence="11" id="KW-1185">Reference proteome</keyword>
<evidence type="ECO:0000256" key="7">
    <source>
        <dbReference type="ARBA" id="ARBA00023014"/>
    </source>
</evidence>
<proteinExistence type="inferred from homology"/>
<evidence type="ECO:0000259" key="9">
    <source>
        <dbReference type="PROSITE" id="PS51296"/>
    </source>
</evidence>
<evidence type="ECO:0000256" key="5">
    <source>
        <dbReference type="ARBA" id="ARBA00023002"/>
    </source>
</evidence>
<accession>A0ABU9SDC2</accession>
<name>A0ABU9SDC2_9BURK</name>
<keyword evidence="8" id="KW-0520">NAD</keyword>
<dbReference type="InterPro" id="IPR001663">
    <property type="entry name" value="Rng_hydr_dOase-A"/>
</dbReference>
<keyword evidence="6" id="KW-0408">Iron</keyword>
<dbReference type="Gene3D" id="2.102.10.10">
    <property type="entry name" value="Rieske [2Fe-2S] iron-sulphur domain"/>
    <property type="match status" value="1"/>
</dbReference>
<dbReference type="PRINTS" id="PR00090">
    <property type="entry name" value="RNGDIOXGNASE"/>
</dbReference>
<keyword evidence="5" id="KW-0560">Oxidoreductase</keyword>
<dbReference type="InterPro" id="IPR015879">
    <property type="entry name" value="Ring_hydroxy_dOase_asu_C_dom"/>
</dbReference>
<dbReference type="PANTHER" id="PTHR43756">
    <property type="entry name" value="CHOLINE MONOOXYGENASE, CHLOROPLASTIC"/>
    <property type="match status" value="1"/>
</dbReference>
<gene>
    <name evidence="10" type="ORF">VSR33_17905</name>
</gene>
<evidence type="ECO:0000256" key="1">
    <source>
        <dbReference type="ARBA" id="ARBA00001962"/>
    </source>
</evidence>
<protein>
    <submittedName>
        <fullName evidence="10">Aromatic ring-hydroxylating dioxygenase subunit alpha</fullName>
    </submittedName>
</protein>
<evidence type="ECO:0000256" key="8">
    <source>
        <dbReference type="ARBA" id="ARBA00023027"/>
    </source>
</evidence>
<dbReference type="SUPFAM" id="SSF50022">
    <property type="entry name" value="ISP domain"/>
    <property type="match status" value="1"/>
</dbReference>
<dbReference type="Proteomes" id="UP001390669">
    <property type="component" value="Unassembled WGS sequence"/>
</dbReference>
<keyword evidence="10" id="KW-0223">Dioxygenase</keyword>
<evidence type="ECO:0000313" key="10">
    <source>
        <dbReference type="EMBL" id="MEM5449359.1"/>
    </source>
</evidence>
<comment type="caution">
    <text evidence="10">The sequence shown here is derived from an EMBL/GenBank/DDBJ whole genome shotgun (WGS) entry which is preliminary data.</text>
</comment>
<dbReference type="Pfam" id="PF00848">
    <property type="entry name" value="Ring_hydroxyl_A"/>
    <property type="match status" value="2"/>
</dbReference>
<sequence length="446" mass="50296">MNHVPKAVEYLERDELIPAAYYISPECAEQENEKLWPRVWQMACRLEEIPAVGSFSTYDILNESIVIVRAGEERVNAFHNVCPHRGNRIANGYGQVSRLTCRFHGWQWGLDGDIQRVKEREDWAGCPGMTDADLGLKPVRVGLWGGFVFVNLDPECEPFQEFITPVPEHLDCLEFEKMSFIWYKTMNVSANWKTAIEAFMESYHVAITHAQTVPFMDSVSVSYAYGKHGRHGYPDARPLGAPSPLTGKPVPDDLREGYVRILEAFADQIGGAVVSERSRSTLRRLLELVPTNASIGEIQAAAFGLFRDAAVAEGTDIACPSPEEAEHLGVDWSVFPNMVLVFGLDCTLVFRSRPNGTDPNSCLLDMWGLLRQGPGMELPWKREFYEKWSEHREDIPYLLVQDLNNMETVQRGMHSSAFAGARMNPVQERQISNSHRHLAAYLGHPS</sequence>
<evidence type="ECO:0000256" key="2">
    <source>
        <dbReference type="ARBA" id="ARBA00008751"/>
    </source>
</evidence>
<reference evidence="10 11" key="1">
    <citation type="submission" date="2024-01" db="EMBL/GenBank/DDBJ databases">
        <title>The diversity of rhizobia nodulating Mimosa spp. in eleven states of Brazil covering several biomes is determined by host plant, location, and edaphic factors.</title>
        <authorList>
            <person name="Rouws L."/>
            <person name="Barauna A."/>
            <person name="Beukes C."/>
            <person name="De Faria S.M."/>
            <person name="Gross E."/>
            <person name="Dos Reis Junior F.B."/>
            <person name="Simon M."/>
            <person name="Maluk M."/>
            <person name="Odee D.W."/>
            <person name="Kenicer G."/>
            <person name="Young J.P.W."/>
            <person name="Reis V.M."/>
            <person name="Zilli J."/>
            <person name="James E.K."/>
        </authorList>
    </citation>
    <scope>NUCLEOTIDE SEQUENCE [LARGE SCALE GENOMIC DNA]</scope>
    <source>
        <strain evidence="10 11">JPY164</strain>
    </source>
</reference>
<dbReference type="Gene3D" id="3.90.380.10">
    <property type="entry name" value="Naphthalene 1,2-dioxygenase Alpha Subunit, Chain A, domain 1"/>
    <property type="match status" value="1"/>
</dbReference>
<evidence type="ECO:0000256" key="4">
    <source>
        <dbReference type="ARBA" id="ARBA00022723"/>
    </source>
</evidence>
<dbReference type="EMBL" id="JAYMRW010000007">
    <property type="protein sequence ID" value="MEM5449359.1"/>
    <property type="molecule type" value="Genomic_DNA"/>
</dbReference>